<keyword evidence="4" id="KW-0413">Isomerase</keyword>
<keyword evidence="3" id="KW-0819">tRNA processing</keyword>
<dbReference type="GO" id="GO:0009982">
    <property type="term" value="F:pseudouridine synthase activity"/>
    <property type="evidence" value="ECO:0007669"/>
    <property type="project" value="InterPro"/>
</dbReference>
<dbReference type="Gene3D" id="3.30.70.580">
    <property type="entry name" value="Pseudouridine synthase I, catalytic domain, N-terminal subdomain"/>
    <property type="match status" value="1"/>
</dbReference>
<dbReference type="InterPro" id="IPR020097">
    <property type="entry name" value="PsdUridine_synth_TruA_a/b_dom"/>
</dbReference>
<dbReference type="InterPro" id="IPR041707">
    <property type="entry name" value="Pus3-like"/>
</dbReference>
<evidence type="ECO:0000313" key="8">
    <source>
        <dbReference type="EMBL" id="GAV54865.1"/>
    </source>
</evidence>
<dbReference type="NCBIfam" id="TIGR00071">
    <property type="entry name" value="hisT_truA"/>
    <property type="match status" value="1"/>
</dbReference>
<dbReference type="InterPro" id="IPR001406">
    <property type="entry name" value="PsdUridine_synth_TruA"/>
</dbReference>
<evidence type="ECO:0000313" key="9">
    <source>
        <dbReference type="Proteomes" id="UP000187013"/>
    </source>
</evidence>
<dbReference type="AlphaFoldDB" id="A0A1Q3AGV5"/>
<organism evidence="8 9">
    <name type="scientific">Zygosaccharomyces rouxii</name>
    <dbReference type="NCBI Taxonomy" id="4956"/>
    <lineage>
        <taxon>Eukaryota</taxon>
        <taxon>Fungi</taxon>
        <taxon>Dikarya</taxon>
        <taxon>Ascomycota</taxon>
        <taxon>Saccharomycotina</taxon>
        <taxon>Saccharomycetes</taxon>
        <taxon>Saccharomycetales</taxon>
        <taxon>Saccharomycetaceae</taxon>
        <taxon>Zygosaccharomyces</taxon>
    </lineage>
</organism>
<dbReference type="InterPro" id="IPR020094">
    <property type="entry name" value="TruA/RsuA/RluB/E/F_N"/>
</dbReference>
<comment type="subcellular location">
    <subcellularLocation>
        <location evidence="1">Nucleus</location>
    </subcellularLocation>
</comment>
<dbReference type="HAMAP" id="MF_00171">
    <property type="entry name" value="TruA"/>
    <property type="match status" value="1"/>
</dbReference>
<evidence type="ECO:0000256" key="1">
    <source>
        <dbReference type="ARBA" id="ARBA00004123"/>
    </source>
</evidence>
<dbReference type="SUPFAM" id="SSF55120">
    <property type="entry name" value="Pseudouridine synthase"/>
    <property type="match status" value="1"/>
</dbReference>
<evidence type="ECO:0000256" key="2">
    <source>
        <dbReference type="ARBA" id="ARBA00009375"/>
    </source>
</evidence>
<dbReference type="GO" id="GO:0003723">
    <property type="term" value="F:RNA binding"/>
    <property type="evidence" value="ECO:0007669"/>
    <property type="project" value="InterPro"/>
</dbReference>
<dbReference type="PANTHER" id="PTHR11142">
    <property type="entry name" value="PSEUDOURIDYLATE SYNTHASE"/>
    <property type="match status" value="1"/>
</dbReference>
<evidence type="ECO:0000256" key="3">
    <source>
        <dbReference type="ARBA" id="ARBA00022694"/>
    </source>
</evidence>
<dbReference type="Proteomes" id="UP000187013">
    <property type="component" value="Unassembled WGS sequence"/>
</dbReference>
<feature type="domain" description="Pseudouridine synthase I TruA alpha/beta" evidence="7">
    <location>
        <begin position="227"/>
        <end position="334"/>
    </location>
</feature>
<dbReference type="InterPro" id="IPR020103">
    <property type="entry name" value="PsdUridine_synth_cat_dom_sf"/>
</dbReference>
<accession>A0A1Q3AGV5</accession>
<dbReference type="CDD" id="cd02569">
    <property type="entry name" value="PseudoU_synth_ScPus3"/>
    <property type="match status" value="1"/>
</dbReference>
<name>A0A1Q3AGV5_ZYGRO</name>
<protein>
    <recommendedName>
        <fullName evidence="7">Pseudouridine synthase I TruA alpha/beta domain-containing protein</fullName>
    </recommendedName>
</protein>
<evidence type="ECO:0000256" key="6">
    <source>
        <dbReference type="SAM" id="MobiDB-lite"/>
    </source>
</evidence>
<evidence type="ECO:0000256" key="4">
    <source>
        <dbReference type="ARBA" id="ARBA00023235"/>
    </source>
</evidence>
<keyword evidence="5" id="KW-0539">Nucleus</keyword>
<dbReference type="PANTHER" id="PTHR11142:SF5">
    <property type="entry name" value="TRNA PSEUDOURIDINE(38_39) SYNTHASE"/>
    <property type="match status" value="1"/>
</dbReference>
<dbReference type="EMBL" id="BDGX01000045">
    <property type="protein sequence ID" value="GAV54865.1"/>
    <property type="molecule type" value="Genomic_DNA"/>
</dbReference>
<dbReference type="GO" id="GO:1990481">
    <property type="term" value="P:mRNA pseudouridine synthesis"/>
    <property type="evidence" value="ECO:0007669"/>
    <property type="project" value="TreeGrafter"/>
</dbReference>
<dbReference type="Pfam" id="PF01416">
    <property type="entry name" value="PseudoU_synth_1"/>
    <property type="match status" value="1"/>
</dbReference>
<dbReference type="OrthoDB" id="25767at2759"/>
<feature type="region of interest" description="Disordered" evidence="6">
    <location>
        <begin position="48"/>
        <end position="69"/>
    </location>
</feature>
<comment type="similarity">
    <text evidence="2">Belongs to the tRNA pseudouridine synthase TruA family.</text>
</comment>
<dbReference type="FunFam" id="3.30.70.660:FF:000012">
    <property type="entry name" value="tRNA pseudouridine synthase"/>
    <property type="match status" value="1"/>
</dbReference>
<gene>
    <name evidence="8" type="ORF">ZYGR_0AS01880</name>
</gene>
<proteinExistence type="inferred from homology"/>
<evidence type="ECO:0000259" key="7">
    <source>
        <dbReference type="Pfam" id="PF01416"/>
    </source>
</evidence>
<dbReference type="Gene3D" id="3.30.70.660">
    <property type="entry name" value="Pseudouridine synthase I, catalytic domain, C-terminal subdomain"/>
    <property type="match status" value="1"/>
</dbReference>
<dbReference type="GO" id="GO:0005634">
    <property type="term" value="C:nucleus"/>
    <property type="evidence" value="ECO:0007669"/>
    <property type="project" value="UniProtKB-SubCell"/>
</dbReference>
<dbReference type="GO" id="GO:0031119">
    <property type="term" value="P:tRNA pseudouridine synthesis"/>
    <property type="evidence" value="ECO:0007669"/>
    <property type="project" value="TreeGrafter"/>
</dbReference>
<dbReference type="FunFam" id="3.30.70.580:FF:000020">
    <property type="entry name" value="tRNA pseudouridine synthase"/>
    <property type="match status" value="1"/>
</dbReference>
<dbReference type="InterPro" id="IPR020095">
    <property type="entry name" value="PsdUridine_synth_TruA_C"/>
</dbReference>
<dbReference type="GO" id="GO:0005737">
    <property type="term" value="C:cytoplasm"/>
    <property type="evidence" value="ECO:0007669"/>
    <property type="project" value="TreeGrafter"/>
</dbReference>
<reference evidence="8 9" key="1">
    <citation type="submission" date="2016-08" db="EMBL/GenBank/DDBJ databases">
        <title>Draft genome sequence of allopolyploid Zygosaccharomyces rouxii.</title>
        <authorList>
            <person name="Watanabe J."/>
            <person name="Uehara K."/>
            <person name="Mogi Y."/>
            <person name="Tsukioka Y."/>
        </authorList>
    </citation>
    <scope>NUCLEOTIDE SEQUENCE [LARGE SCALE GENOMIC DNA]</scope>
    <source>
        <strain evidence="8 9">NBRC 110957</strain>
    </source>
</reference>
<sequence>MGILQRLFRLISKPGLGFSEMSPPAASKYSDWTKEQLIEKIAALEDHQDVPKPKKHKGSSPEMPKTKRRREFDFSKYNTRFIALKFSYLGWNYNGLAIQKDVTPLPTVEGVIVDALVKCRLVASSNVQDFKFSRCGRTDKGVSAMNQVISLEVRSNLSHEEQKDISNDSRELQYAQILNHLLPEDIKISAVCLRPPEGFDARYSCEYRHYKYLFSGKDLILDRMQKAADLFKGEHDFRNFCKLDGSKQITNYTRNILGSEIQHLSGDIYCFDLVGSAFLWHQVRCMMAILFLVGQSLEEPSVVTDLLDVNKTPQKPIYEMASDLPLILYDCKFPEMEWMKPTSGDYKAIKYSKVVESLNLQYQFKATVANMFAECLGLQPDPNADFSNKIRINIGDGVGKVVSKYDKMINRQVMDSAETVNEKFRNKKNAK</sequence>
<comment type="caution">
    <text evidence="8">The sequence shown here is derived from an EMBL/GenBank/DDBJ whole genome shotgun (WGS) entry which is preliminary data.</text>
</comment>
<evidence type="ECO:0000256" key="5">
    <source>
        <dbReference type="ARBA" id="ARBA00023242"/>
    </source>
</evidence>